<dbReference type="InterPro" id="IPR036388">
    <property type="entry name" value="WH-like_DNA-bd_sf"/>
</dbReference>
<keyword evidence="4" id="KW-0804">Transcription</keyword>
<keyword evidence="3" id="KW-0238">DNA-binding</keyword>
<dbReference type="GO" id="GO:0006351">
    <property type="term" value="P:DNA-templated transcription"/>
    <property type="evidence" value="ECO:0007669"/>
    <property type="project" value="TreeGrafter"/>
</dbReference>
<keyword evidence="7" id="KW-1185">Reference proteome</keyword>
<dbReference type="Proteomes" id="UP000317365">
    <property type="component" value="Chromosome"/>
</dbReference>
<dbReference type="SUPFAM" id="SSF53850">
    <property type="entry name" value="Periplasmic binding protein-like II"/>
    <property type="match status" value="1"/>
</dbReference>
<dbReference type="PANTHER" id="PTHR30537:SF5">
    <property type="entry name" value="HTH-TYPE TRANSCRIPTIONAL ACTIVATOR TTDR-RELATED"/>
    <property type="match status" value="1"/>
</dbReference>
<dbReference type="Pfam" id="PF00126">
    <property type="entry name" value="HTH_1"/>
    <property type="match status" value="1"/>
</dbReference>
<name>A0A515EVV7_9BURK</name>
<evidence type="ECO:0000256" key="3">
    <source>
        <dbReference type="ARBA" id="ARBA00023125"/>
    </source>
</evidence>
<dbReference type="GO" id="GO:0043565">
    <property type="term" value="F:sequence-specific DNA binding"/>
    <property type="evidence" value="ECO:0007669"/>
    <property type="project" value="TreeGrafter"/>
</dbReference>
<dbReference type="KEGG" id="rhg:EXZ61_13895"/>
<evidence type="ECO:0000256" key="4">
    <source>
        <dbReference type="ARBA" id="ARBA00023163"/>
    </source>
</evidence>
<dbReference type="InterPro" id="IPR036390">
    <property type="entry name" value="WH_DNA-bd_sf"/>
</dbReference>
<dbReference type="PROSITE" id="PS50931">
    <property type="entry name" value="HTH_LYSR"/>
    <property type="match status" value="1"/>
</dbReference>
<accession>A0A515EVV7</accession>
<dbReference type="Pfam" id="PF03466">
    <property type="entry name" value="LysR_substrate"/>
    <property type="match status" value="1"/>
</dbReference>
<reference evidence="7" key="2">
    <citation type="journal article" date="2020" name="Int. J. Syst. Evol. Microbiol.">
        <title>Genomic insights into a novel species Rhodoferax aquaticus sp. nov., isolated from freshwater.</title>
        <authorList>
            <person name="Li T."/>
            <person name="Zhuo Y."/>
            <person name="Jin C.Z."/>
            <person name="Wu X."/>
            <person name="Ko S.R."/>
            <person name="Jin F.J."/>
            <person name="Ahn C.Y."/>
            <person name="Oh H.M."/>
            <person name="Lee H.G."/>
            <person name="Jin L."/>
        </authorList>
    </citation>
    <scope>NUCLEOTIDE SEQUENCE [LARGE SCALE GENOMIC DNA]</scope>
    <source>
        <strain evidence="7">Gr-4</strain>
    </source>
</reference>
<feature type="domain" description="HTH lysR-type" evidence="5">
    <location>
        <begin position="1"/>
        <end position="58"/>
    </location>
</feature>
<sequence length="301" mass="32128">MDLNETAVFVKVVQMGSFSAAARSLGLPVSTISSRVARLEQRLGVTLLQRTTRSLLLTDKGQAYFAHASQGLELLHVAESAVRASLQEPQGKLHVTAPVDLGYDGLARLAGKFRAAYPAVQLELLLTDRQVDLVSEGVDVAIRVGNLQDSSLVARQVGVACWAPFASAGYLDTAPSLAEPQDLAQHVCLQFTALGKAQWTLSSGAQLETVPLGAQLIANDLNLILSMAQAHQGVALLPTYVVQSAALANPAATALVRVLPSWQAKADPVHLVYPRQRFVSATLRAFLDLAVADLQTWFSVT</sequence>
<dbReference type="PANTHER" id="PTHR30537">
    <property type="entry name" value="HTH-TYPE TRANSCRIPTIONAL REGULATOR"/>
    <property type="match status" value="1"/>
</dbReference>
<evidence type="ECO:0000256" key="1">
    <source>
        <dbReference type="ARBA" id="ARBA00009437"/>
    </source>
</evidence>
<dbReference type="EMBL" id="CP036282">
    <property type="protein sequence ID" value="QDL56811.1"/>
    <property type="molecule type" value="Genomic_DNA"/>
</dbReference>
<dbReference type="GO" id="GO:0003700">
    <property type="term" value="F:DNA-binding transcription factor activity"/>
    <property type="evidence" value="ECO:0007669"/>
    <property type="project" value="InterPro"/>
</dbReference>
<dbReference type="InterPro" id="IPR000847">
    <property type="entry name" value="LysR_HTH_N"/>
</dbReference>
<dbReference type="FunFam" id="1.10.10.10:FF:000001">
    <property type="entry name" value="LysR family transcriptional regulator"/>
    <property type="match status" value="1"/>
</dbReference>
<gene>
    <name evidence="6" type="ORF">EXZ61_13895</name>
</gene>
<evidence type="ECO:0000256" key="2">
    <source>
        <dbReference type="ARBA" id="ARBA00023015"/>
    </source>
</evidence>
<dbReference type="Gene3D" id="3.40.190.290">
    <property type="match status" value="1"/>
</dbReference>
<dbReference type="Gene3D" id="1.10.10.10">
    <property type="entry name" value="Winged helix-like DNA-binding domain superfamily/Winged helix DNA-binding domain"/>
    <property type="match status" value="1"/>
</dbReference>
<evidence type="ECO:0000313" key="6">
    <source>
        <dbReference type="EMBL" id="QDL56811.1"/>
    </source>
</evidence>
<proteinExistence type="inferred from homology"/>
<dbReference type="CDD" id="cd08422">
    <property type="entry name" value="PBP2_CrgA_like"/>
    <property type="match status" value="1"/>
</dbReference>
<comment type="similarity">
    <text evidence="1">Belongs to the LysR transcriptional regulatory family.</text>
</comment>
<dbReference type="SUPFAM" id="SSF46785">
    <property type="entry name" value="Winged helix' DNA-binding domain"/>
    <property type="match status" value="1"/>
</dbReference>
<organism evidence="6 7">
    <name type="scientific">Rhodoferax aquaticus</name>
    <dbReference type="NCBI Taxonomy" id="2527691"/>
    <lineage>
        <taxon>Bacteria</taxon>
        <taxon>Pseudomonadati</taxon>
        <taxon>Pseudomonadota</taxon>
        <taxon>Betaproteobacteria</taxon>
        <taxon>Burkholderiales</taxon>
        <taxon>Comamonadaceae</taxon>
        <taxon>Rhodoferax</taxon>
    </lineage>
</organism>
<dbReference type="InterPro" id="IPR005119">
    <property type="entry name" value="LysR_subst-bd"/>
</dbReference>
<protein>
    <submittedName>
        <fullName evidence="6">LysR family transcriptional regulator</fullName>
    </submittedName>
</protein>
<reference evidence="7" key="1">
    <citation type="submission" date="2019-02" db="EMBL/GenBank/DDBJ databases">
        <title>Complete genome sequence of Rhodoferax sp. Gr-4.</title>
        <authorList>
            <person name="Jin L."/>
        </authorList>
    </citation>
    <scope>NUCLEOTIDE SEQUENCE [LARGE SCALE GENOMIC DNA]</scope>
    <source>
        <strain evidence="7">Gr-4</strain>
    </source>
</reference>
<dbReference type="InterPro" id="IPR058163">
    <property type="entry name" value="LysR-type_TF_proteobact-type"/>
</dbReference>
<dbReference type="AlphaFoldDB" id="A0A515EVV7"/>
<keyword evidence="2" id="KW-0805">Transcription regulation</keyword>
<evidence type="ECO:0000259" key="5">
    <source>
        <dbReference type="PROSITE" id="PS50931"/>
    </source>
</evidence>
<evidence type="ECO:0000313" key="7">
    <source>
        <dbReference type="Proteomes" id="UP000317365"/>
    </source>
</evidence>